<evidence type="ECO:0000313" key="12">
    <source>
        <dbReference type="EMBL" id="KAI5084426.1"/>
    </source>
</evidence>
<keyword evidence="3" id="KW-0813">Transport</keyword>
<evidence type="ECO:0000256" key="3">
    <source>
        <dbReference type="ARBA" id="ARBA00022448"/>
    </source>
</evidence>
<dbReference type="SUPFAM" id="SSF64268">
    <property type="entry name" value="PX domain"/>
    <property type="match status" value="1"/>
</dbReference>
<dbReference type="OrthoDB" id="76516at2759"/>
<dbReference type="SMART" id="SM00312">
    <property type="entry name" value="PX"/>
    <property type="match status" value="1"/>
</dbReference>
<feature type="domain" description="PX" evidence="11">
    <location>
        <begin position="52"/>
        <end position="171"/>
    </location>
</feature>
<sequence length="715" mass="80345">MAGKSFTRHRHDGTSPLPLGMDYSPAPSRWTGPNTSWPHDPRTGWSYCVMIPSWTMLSDAKTGDTHLASPIVFYRVQVGIQSPQGVSTLRKVLRRFSDFLKLHASLKKAFPKKSLPLAPPKNSMLWMKANDTYLEERRLSLVDWLSKLFADIEISRSAPVAAFFELEASARAAMAMIKEAQLSTPLFSDPRFMTGASSGTSVTSETEQGSDASCDLYVPEILSGTSKAGVDFEIDDLEESTGTGQQELLNRELDAIESDIKVNASDLQENFSFKDAKLTFGQKLRPVSSVVEEGRSGHERKLSIESIASEMSSARGSDISFAATGDGHSENSQWDILENSRSQNLNSFDAEMLKGVQAALPMDQRGNVRRLLANLNRRMINARADMEDLTTRLTQESIVKEFLSAKVRDLEGELDSTRRKSKETLHQALSMEQDNINNLQWELAEARASLVNADEQTRQQQEARALAEEKLKVVEMERDKANLEILELKSKLQNLHKEKEGAEIKTRNEMKILAREIKTLRKSQPELKEDLEVALKDKAKLEVLIQNETQKQEKRRAERTKFLHEVASLRKRLQECSIEFLAKQDDKTTVKNAVVRDVMDFLMTSDNRIGLLAAEVQLLAEEKDEDKAIYQSFGREGLPNGVLSSNSNSKVQDDELQSERAFRKLLSEIFMDNVQLYKVVNSMTLNAAVMDAKPDSSGQDVTPTKKNISMLSRFL</sequence>
<keyword evidence="5" id="KW-0653">Protein transport</keyword>
<dbReference type="InterPro" id="IPR001683">
    <property type="entry name" value="PX_dom"/>
</dbReference>
<dbReference type="GO" id="GO:0015031">
    <property type="term" value="P:protein transport"/>
    <property type="evidence" value="ECO:0007669"/>
    <property type="project" value="UniProtKB-KW"/>
</dbReference>
<dbReference type="EMBL" id="JABFUD020000001">
    <property type="protein sequence ID" value="KAI5084426.1"/>
    <property type="molecule type" value="Genomic_DNA"/>
</dbReference>
<dbReference type="InterPro" id="IPR044588">
    <property type="entry name" value="EREX-like"/>
</dbReference>
<evidence type="ECO:0000256" key="4">
    <source>
        <dbReference type="ARBA" id="ARBA00022490"/>
    </source>
</evidence>
<name>A0A9D4VF15_ADICA</name>
<evidence type="ECO:0000256" key="7">
    <source>
        <dbReference type="ARBA" id="ARBA00023136"/>
    </source>
</evidence>
<dbReference type="GO" id="GO:0005829">
    <property type="term" value="C:cytosol"/>
    <property type="evidence" value="ECO:0007669"/>
    <property type="project" value="UniProtKB-SubCell"/>
</dbReference>
<evidence type="ECO:0000256" key="9">
    <source>
        <dbReference type="SAM" id="Coils"/>
    </source>
</evidence>
<evidence type="ECO:0000259" key="11">
    <source>
        <dbReference type="PROSITE" id="PS50195"/>
    </source>
</evidence>
<dbReference type="GO" id="GO:0010008">
    <property type="term" value="C:endosome membrane"/>
    <property type="evidence" value="ECO:0007669"/>
    <property type="project" value="UniProtKB-SubCell"/>
</dbReference>
<reference evidence="12" key="1">
    <citation type="submission" date="2021-01" db="EMBL/GenBank/DDBJ databases">
        <title>Adiantum capillus-veneris genome.</title>
        <authorList>
            <person name="Fang Y."/>
            <person name="Liao Q."/>
        </authorList>
    </citation>
    <scope>NUCLEOTIDE SEQUENCE</scope>
    <source>
        <strain evidence="12">H3</strain>
        <tissue evidence="12">Leaf</tissue>
    </source>
</reference>
<evidence type="ECO:0000256" key="8">
    <source>
        <dbReference type="ARBA" id="ARBA00055681"/>
    </source>
</evidence>
<feature type="region of interest" description="Disordered" evidence="10">
    <location>
        <begin position="1"/>
        <end position="25"/>
    </location>
</feature>
<dbReference type="PANTHER" id="PTHR46856">
    <property type="entry name" value="PX DOMAIN-CONTAINING PROTEIN EREL1-RELATED"/>
    <property type="match status" value="1"/>
</dbReference>
<accession>A0A9D4VF15</accession>
<evidence type="ECO:0000256" key="6">
    <source>
        <dbReference type="ARBA" id="ARBA00023054"/>
    </source>
</evidence>
<dbReference type="Pfam" id="PF00787">
    <property type="entry name" value="PX"/>
    <property type="match status" value="1"/>
</dbReference>
<dbReference type="GO" id="GO:0035091">
    <property type="term" value="F:phosphatidylinositol binding"/>
    <property type="evidence" value="ECO:0007669"/>
    <property type="project" value="InterPro"/>
</dbReference>
<comment type="subcellular location">
    <subcellularLocation>
        <location evidence="2">Cytoplasm</location>
        <location evidence="2">Cytosol</location>
    </subcellularLocation>
    <subcellularLocation>
        <location evidence="1">Endosome membrane</location>
        <topology evidence="1">Peripheral membrane protein</topology>
    </subcellularLocation>
</comment>
<feature type="compositionally biased region" description="Basic residues" evidence="10">
    <location>
        <begin position="1"/>
        <end position="11"/>
    </location>
</feature>
<protein>
    <recommendedName>
        <fullName evidence="11">PX domain-containing protein</fullName>
    </recommendedName>
</protein>
<dbReference type="PROSITE" id="PS50195">
    <property type="entry name" value="PX"/>
    <property type="match status" value="1"/>
</dbReference>
<dbReference type="FunFam" id="3.30.1520.10:FF:000060">
    <property type="entry name" value="Phox (PX) domain-containing protein"/>
    <property type="match status" value="1"/>
</dbReference>
<evidence type="ECO:0000256" key="10">
    <source>
        <dbReference type="SAM" id="MobiDB-lite"/>
    </source>
</evidence>
<keyword evidence="6 9" id="KW-0175">Coiled coil</keyword>
<keyword evidence="4" id="KW-0963">Cytoplasm</keyword>
<evidence type="ECO:0000313" key="13">
    <source>
        <dbReference type="Proteomes" id="UP000886520"/>
    </source>
</evidence>
<proteinExistence type="predicted"/>
<dbReference type="Gene3D" id="3.30.1520.10">
    <property type="entry name" value="Phox-like domain"/>
    <property type="match status" value="1"/>
</dbReference>
<evidence type="ECO:0000256" key="1">
    <source>
        <dbReference type="ARBA" id="ARBA00004481"/>
    </source>
</evidence>
<evidence type="ECO:0000256" key="5">
    <source>
        <dbReference type="ARBA" id="ARBA00022927"/>
    </source>
</evidence>
<keyword evidence="13" id="KW-1185">Reference proteome</keyword>
<keyword evidence="7" id="KW-0472">Membrane</keyword>
<comment type="function">
    <text evidence="8">Acts as an effector of RABF2A and RABF2B. Involved in vacuolar transport of storage proteins. Regulates membrane trafficking to protein storage vacuoles (PSVs). Binds specifically to phosphatidylinositol 3-monophosphate (PtdIns3P).</text>
</comment>
<dbReference type="AlphaFoldDB" id="A0A9D4VF15"/>
<evidence type="ECO:0000256" key="2">
    <source>
        <dbReference type="ARBA" id="ARBA00004514"/>
    </source>
</evidence>
<dbReference type="InterPro" id="IPR036871">
    <property type="entry name" value="PX_dom_sf"/>
</dbReference>
<comment type="caution">
    <text evidence="12">The sequence shown here is derived from an EMBL/GenBank/DDBJ whole genome shotgun (WGS) entry which is preliminary data.</text>
</comment>
<organism evidence="12 13">
    <name type="scientific">Adiantum capillus-veneris</name>
    <name type="common">Maidenhair fern</name>
    <dbReference type="NCBI Taxonomy" id="13818"/>
    <lineage>
        <taxon>Eukaryota</taxon>
        <taxon>Viridiplantae</taxon>
        <taxon>Streptophyta</taxon>
        <taxon>Embryophyta</taxon>
        <taxon>Tracheophyta</taxon>
        <taxon>Polypodiopsida</taxon>
        <taxon>Polypodiidae</taxon>
        <taxon>Polypodiales</taxon>
        <taxon>Pteridineae</taxon>
        <taxon>Pteridaceae</taxon>
        <taxon>Vittarioideae</taxon>
        <taxon>Adiantum</taxon>
    </lineage>
</organism>
<feature type="coiled-coil region" evidence="9">
    <location>
        <begin position="372"/>
        <end position="505"/>
    </location>
</feature>
<dbReference type="Proteomes" id="UP000886520">
    <property type="component" value="Chromosome 1"/>
</dbReference>
<dbReference type="PANTHER" id="PTHR46856:SF1">
    <property type="entry name" value="PX DOMAIN-CONTAINING PROTEIN EREL1-RELATED"/>
    <property type="match status" value="1"/>
</dbReference>
<gene>
    <name evidence="12" type="ORF">GOP47_0000595</name>
</gene>